<evidence type="ECO:0000259" key="10">
    <source>
        <dbReference type="PROSITE" id="PS50173"/>
    </source>
</evidence>
<gene>
    <name evidence="11" type="ORF">CU669_03575</name>
</gene>
<dbReference type="SUPFAM" id="SSF56672">
    <property type="entry name" value="DNA/RNA polymerases"/>
    <property type="match status" value="1"/>
</dbReference>
<keyword evidence="7" id="KW-0742">SOS response</keyword>
<evidence type="ECO:0000256" key="7">
    <source>
        <dbReference type="ARBA" id="ARBA00023236"/>
    </source>
</evidence>
<comment type="function">
    <text evidence="8">Poorly processive, error-prone DNA polymerase involved in untargeted mutagenesis. Copies undamaged DNA at stalled replication forks, which arise in vivo from mismatched or misaligned primer ends. These misaligned primers can be extended by PolIV. Exhibits no 3'-5' exonuclease (proofreading) activity. May be involved in translesional synthesis, in conjunction with the beta clamp from PolIII.</text>
</comment>
<dbReference type="InterPro" id="IPR025188">
    <property type="entry name" value="DUF4113"/>
</dbReference>
<feature type="domain" description="UmuC" evidence="10">
    <location>
        <begin position="4"/>
        <end position="189"/>
    </location>
</feature>
<keyword evidence="4" id="KW-0227">DNA damage</keyword>
<dbReference type="EMBL" id="PGTO01000002">
    <property type="protein sequence ID" value="RAU23245.1"/>
    <property type="molecule type" value="Genomic_DNA"/>
</dbReference>
<keyword evidence="6" id="KW-0234">DNA repair</keyword>
<organism evidence="11 12">
    <name type="scientific">Paramagnetospirillum kuznetsovii</name>
    <dbReference type="NCBI Taxonomy" id="2053833"/>
    <lineage>
        <taxon>Bacteria</taxon>
        <taxon>Pseudomonadati</taxon>
        <taxon>Pseudomonadota</taxon>
        <taxon>Alphaproteobacteria</taxon>
        <taxon>Rhodospirillales</taxon>
        <taxon>Magnetospirillaceae</taxon>
        <taxon>Paramagnetospirillum</taxon>
    </lineage>
</organism>
<dbReference type="Pfam" id="PF13438">
    <property type="entry name" value="DUF4113"/>
    <property type="match status" value="1"/>
</dbReference>
<dbReference type="GO" id="GO:0006281">
    <property type="term" value="P:DNA repair"/>
    <property type="evidence" value="ECO:0007669"/>
    <property type="project" value="UniProtKB-KW"/>
</dbReference>
<evidence type="ECO:0000256" key="6">
    <source>
        <dbReference type="ARBA" id="ARBA00023204"/>
    </source>
</evidence>
<comment type="caution">
    <text evidence="11">The sequence shown here is derived from an EMBL/GenBank/DDBJ whole genome shotgun (WGS) entry which is preliminary data.</text>
</comment>
<proteinExistence type="inferred from homology"/>
<protein>
    <recommendedName>
        <fullName evidence="3">DNA-directed DNA polymerase</fullName>
        <ecNumber evidence="3">2.7.7.7</ecNumber>
    </recommendedName>
</protein>
<dbReference type="InterPro" id="IPR043502">
    <property type="entry name" value="DNA/RNA_pol_sf"/>
</dbReference>
<evidence type="ECO:0000313" key="11">
    <source>
        <dbReference type="EMBL" id="RAU23245.1"/>
    </source>
</evidence>
<evidence type="ECO:0000256" key="3">
    <source>
        <dbReference type="ARBA" id="ARBA00012417"/>
    </source>
</evidence>
<evidence type="ECO:0000256" key="4">
    <source>
        <dbReference type="ARBA" id="ARBA00022763"/>
    </source>
</evidence>
<dbReference type="PROSITE" id="PS50173">
    <property type="entry name" value="UMUC"/>
    <property type="match status" value="1"/>
</dbReference>
<dbReference type="GO" id="GO:0003684">
    <property type="term" value="F:damaged DNA binding"/>
    <property type="evidence" value="ECO:0007669"/>
    <property type="project" value="InterPro"/>
</dbReference>
<comment type="similarity">
    <text evidence="1">Belongs to the DNA polymerase type-Y family.</text>
</comment>
<dbReference type="GO" id="GO:0003887">
    <property type="term" value="F:DNA-directed DNA polymerase activity"/>
    <property type="evidence" value="ECO:0007669"/>
    <property type="project" value="TreeGrafter"/>
</dbReference>
<reference evidence="11 12" key="1">
    <citation type="submission" date="2017-11" db="EMBL/GenBank/DDBJ databases">
        <title>Draft genome sequence of magnetotactic bacterium Magnetospirillum kuznetsovii LBB-42.</title>
        <authorList>
            <person name="Grouzdev D.S."/>
            <person name="Rysina M.S."/>
            <person name="Baslerov R.V."/>
            <person name="Koziaeva V."/>
        </authorList>
    </citation>
    <scope>NUCLEOTIDE SEQUENCE [LARGE SCALE GENOMIC DNA]</scope>
    <source>
        <strain evidence="11 12">LBB-42</strain>
    </source>
</reference>
<dbReference type="Gene3D" id="3.40.1170.60">
    <property type="match status" value="1"/>
</dbReference>
<evidence type="ECO:0000256" key="2">
    <source>
        <dbReference type="ARBA" id="ARBA00011245"/>
    </source>
</evidence>
<dbReference type="InterPro" id="IPR001126">
    <property type="entry name" value="UmuC"/>
</dbReference>
<evidence type="ECO:0000313" key="12">
    <source>
        <dbReference type="Proteomes" id="UP000251075"/>
    </source>
</evidence>
<dbReference type="Pfam" id="PF00817">
    <property type="entry name" value="IMS"/>
    <property type="match status" value="1"/>
</dbReference>
<dbReference type="RefSeq" id="WP_112142443.1">
    <property type="nucleotide sequence ID" value="NZ_PGTO01000002.1"/>
</dbReference>
<evidence type="ECO:0000256" key="5">
    <source>
        <dbReference type="ARBA" id="ARBA00023199"/>
    </source>
</evidence>
<dbReference type="GO" id="GO:0009432">
    <property type="term" value="P:SOS response"/>
    <property type="evidence" value="ECO:0007669"/>
    <property type="project" value="UniProtKB-KW"/>
</dbReference>
<dbReference type="OrthoDB" id="9808813at2"/>
<keyword evidence="11" id="KW-0808">Transferase</keyword>
<dbReference type="PANTHER" id="PTHR11076">
    <property type="entry name" value="DNA REPAIR POLYMERASE UMUC / TRANSFERASE FAMILY MEMBER"/>
    <property type="match status" value="1"/>
</dbReference>
<dbReference type="PANTHER" id="PTHR11076:SF34">
    <property type="entry name" value="PROTEIN UMUC"/>
    <property type="match status" value="1"/>
</dbReference>
<evidence type="ECO:0000256" key="1">
    <source>
        <dbReference type="ARBA" id="ARBA00010945"/>
    </source>
</evidence>
<dbReference type="Proteomes" id="UP000251075">
    <property type="component" value="Unassembled WGS sequence"/>
</dbReference>
<dbReference type="Gene3D" id="3.30.70.270">
    <property type="match status" value="1"/>
</dbReference>
<dbReference type="InterPro" id="IPR017961">
    <property type="entry name" value="DNA_pol_Y-fam_little_finger"/>
</dbReference>
<dbReference type="InterPro" id="IPR050116">
    <property type="entry name" value="DNA_polymerase-Y"/>
</dbReference>
<dbReference type="InterPro" id="IPR043128">
    <property type="entry name" value="Rev_trsase/Diguanyl_cyclase"/>
</dbReference>
<dbReference type="GO" id="GO:0042276">
    <property type="term" value="P:error-prone translesion synthesis"/>
    <property type="evidence" value="ECO:0007669"/>
    <property type="project" value="TreeGrafter"/>
</dbReference>
<dbReference type="EC" id="2.7.7.7" evidence="3"/>
<comment type="subunit">
    <text evidence="2">Monomer.</text>
</comment>
<dbReference type="CDD" id="cd01700">
    <property type="entry name" value="PolY_Pol_V_umuC"/>
    <property type="match status" value="1"/>
</dbReference>
<dbReference type="GO" id="GO:0005829">
    <property type="term" value="C:cytosol"/>
    <property type="evidence" value="ECO:0007669"/>
    <property type="project" value="TreeGrafter"/>
</dbReference>
<dbReference type="Pfam" id="PF11799">
    <property type="entry name" value="IMS_C"/>
    <property type="match status" value="1"/>
</dbReference>
<keyword evidence="12" id="KW-1185">Reference proteome</keyword>
<evidence type="ECO:0000256" key="9">
    <source>
        <dbReference type="ARBA" id="ARBA00049244"/>
    </source>
</evidence>
<keyword evidence="5" id="KW-0741">SOS mutagenesis</keyword>
<sequence length="425" mass="45971">MAVYALVDCNNFYVSCERAFNPALEGKPVIVMSNNDGCAVARSAEAKAIGVGMGEPAFKLRHLVDSHDLVMLSSNYALYGDMSERVMSVLATFSPGAEVYSIDECFLDLDGLPVPDMTAWSHQIRATVRRWTGIPVSVGIGTTKTLAKLANRLAKKSVRANGVLDLASHPEWVVPALKQTPVGDVWGIGRQYAAHCGVNGIRTAFDLTLQPDGWIKKTMGAVGLRTVMELRGTPVHTLDTAPSDKHTTCCSRSFGESVTEFEQVHDAVMTFASRAAEKIRGEGLVAGAVQVFAYTDRFRPDQPQFSLNSMIRLSPPTSSTPHIIGAALKGLKSAWRDGYEYKKAGVIMLDLVRPEDIPRDLFSPPPESGARPKALMAALDGINSKMGKGAVGFGLAPKDAPWQMRCGNRTPSYTTSWDDLPVVKA</sequence>
<dbReference type="AlphaFoldDB" id="A0A364P2B4"/>
<name>A0A364P2B4_9PROT</name>
<comment type="catalytic activity">
    <reaction evidence="9">
        <text>DNA(n) + a 2'-deoxyribonucleoside 5'-triphosphate = DNA(n+1) + diphosphate</text>
        <dbReference type="Rhea" id="RHEA:22508"/>
        <dbReference type="Rhea" id="RHEA-COMP:17339"/>
        <dbReference type="Rhea" id="RHEA-COMP:17340"/>
        <dbReference type="ChEBI" id="CHEBI:33019"/>
        <dbReference type="ChEBI" id="CHEBI:61560"/>
        <dbReference type="ChEBI" id="CHEBI:173112"/>
        <dbReference type="EC" id="2.7.7.7"/>
    </reaction>
</comment>
<accession>A0A364P2B4</accession>
<evidence type="ECO:0000256" key="8">
    <source>
        <dbReference type="ARBA" id="ARBA00025589"/>
    </source>
</evidence>